<protein>
    <submittedName>
        <fullName evidence="1">Uncharacterized protein</fullName>
    </submittedName>
</protein>
<keyword evidence="2" id="KW-1185">Reference proteome</keyword>
<proteinExistence type="predicted"/>
<dbReference type="OrthoDB" id="332209at2"/>
<comment type="caution">
    <text evidence="1">The sequence shown here is derived from an EMBL/GenBank/DDBJ whole genome shotgun (WGS) entry which is preliminary data.</text>
</comment>
<evidence type="ECO:0000313" key="1">
    <source>
        <dbReference type="EMBL" id="KNY24958.1"/>
    </source>
</evidence>
<reference evidence="2" key="1">
    <citation type="submission" date="2015-07" db="EMBL/GenBank/DDBJ databases">
        <title>Near-Complete Genome Sequence of the Cellulolytic Bacterium Bacteroides (Pseudobacteroides) cellulosolvens ATCC 35603.</title>
        <authorList>
            <person name="Dassa B."/>
            <person name="Utturkar S.M."/>
            <person name="Klingeman D.M."/>
            <person name="Hurt R.A."/>
            <person name="Keller M."/>
            <person name="Xu J."/>
            <person name="Reddy Y.H.K."/>
            <person name="Borovok I."/>
            <person name="Grinberg I.R."/>
            <person name="Lamed R."/>
            <person name="Zhivin O."/>
            <person name="Bayer E.A."/>
            <person name="Brown S.D."/>
        </authorList>
    </citation>
    <scope>NUCLEOTIDE SEQUENCE [LARGE SCALE GENOMIC DNA]</scope>
    <source>
        <strain evidence="2">DSM 2933</strain>
    </source>
</reference>
<gene>
    <name evidence="1" type="ORF">Bccel_0215</name>
</gene>
<organism evidence="1 2">
    <name type="scientific">Pseudobacteroides cellulosolvens ATCC 35603 = DSM 2933</name>
    <dbReference type="NCBI Taxonomy" id="398512"/>
    <lineage>
        <taxon>Bacteria</taxon>
        <taxon>Bacillati</taxon>
        <taxon>Bacillota</taxon>
        <taxon>Clostridia</taxon>
        <taxon>Eubacteriales</taxon>
        <taxon>Oscillospiraceae</taxon>
        <taxon>Pseudobacteroides</taxon>
    </lineage>
</organism>
<dbReference type="AlphaFoldDB" id="A0A0L6JGV7"/>
<evidence type="ECO:0000313" key="2">
    <source>
        <dbReference type="Proteomes" id="UP000036923"/>
    </source>
</evidence>
<dbReference type="Proteomes" id="UP000036923">
    <property type="component" value="Unassembled WGS sequence"/>
</dbReference>
<accession>A0A0L6JGV7</accession>
<sequence>MNIINAVDKAYETKSLKELVNAPVDALKGVSENDAKLLKDAFNVKTIGDLAQLKYVKWAQAIVTLAETEG</sequence>
<dbReference type="EMBL" id="LGTC01000001">
    <property type="protein sequence ID" value="KNY24958.1"/>
    <property type="molecule type" value="Genomic_DNA"/>
</dbReference>
<dbReference type="eggNOG" id="ENOG5033DXV">
    <property type="taxonomic scope" value="Bacteria"/>
</dbReference>
<dbReference type="STRING" id="398512.Bccel_0215"/>
<name>A0A0L6JGV7_9FIRM</name>
<dbReference type="RefSeq" id="WP_036939661.1">
    <property type="nucleotide sequence ID" value="NZ_JQKC01000009.1"/>
</dbReference>